<evidence type="ECO:0000256" key="4">
    <source>
        <dbReference type="ARBA" id="ARBA00031367"/>
    </source>
</evidence>
<dbReference type="InterPro" id="IPR001509">
    <property type="entry name" value="Epimerase_deHydtase"/>
</dbReference>
<gene>
    <name evidence="7" type="ORF">AOB46_17915</name>
</gene>
<dbReference type="Proteomes" id="UP000037953">
    <property type="component" value="Unassembled WGS sequence"/>
</dbReference>
<reference evidence="8" key="2">
    <citation type="submission" date="2015-09" db="EMBL/GenBank/DDBJ databases">
        <title>Draft genome sequence of a multidrug-resistant Chryseobacterium indologenes isolate from Malaysia.</title>
        <authorList>
            <person name="Yu C.Y."/>
            <person name="Ang G.Y."/>
            <person name="Chan K.-G."/>
        </authorList>
    </citation>
    <scope>NUCLEOTIDE SEQUENCE [LARGE SCALE GENOMIC DNA]</scope>
    <source>
        <strain evidence="8">CI_885</strain>
    </source>
</reference>
<evidence type="ECO:0000256" key="3">
    <source>
        <dbReference type="ARBA" id="ARBA00018569"/>
    </source>
</evidence>
<evidence type="ECO:0000256" key="2">
    <source>
        <dbReference type="ARBA" id="ARBA00007637"/>
    </source>
</evidence>
<comment type="similarity">
    <text evidence="2">Belongs to the NAD(P)-dependent epimerase/dehydratase family.</text>
</comment>
<name>A0A0N0ZSW5_CHRID</name>
<proteinExistence type="inferred from homology"/>
<dbReference type="InterPro" id="IPR036291">
    <property type="entry name" value="NAD(P)-bd_dom_sf"/>
</dbReference>
<comment type="pathway">
    <text evidence="1">Carbohydrate metabolism; galactose metabolism.</text>
</comment>
<dbReference type="PATRIC" id="fig|253.9.peg.1535"/>
<dbReference type="PANTHER" id="PTHR43725">
    <property type="entry name" value="UDP-GLUCOSE 4-EPIMERASE"/>
    <property type="match status" value="1"/>
</dbReference>
<protein>
    <recommendedName>
        <fullName evidence="3">UDP-glucose 4-epimerase</fullName>
    </recommendedName>
    <alternativeName>
        <fullName evidence="5">Galactowaldenase</fullName>
    </alternativeName>
    <alternativeName>
        <fullName evidence="4">UDP-galactose 4-epimerase</fullName>
    </alternativeName>
</protein>
<evidence type="ECO:0000313" key="8">
    <source>
        <dbReference type="Proteomes" id="UP000037953"/>
    </source>
</evidence>
<dbReference type="Gene3D" id="3.40.50.720">
    <property type="entry name" value="NAD(P)-binding Rossmann-like Domain"/>
    <property type="match status" value="1"/>
</dbReference>
<accession>A0A0N0ZSW5</accession>
<sequence>MKPKLLLTGASGFIGSKIFDELKDDFEITGISSSSGNTEFKSLNLLDAGMCEAFFCDQKFDVIIHAAAIAHGKNNVNNMSVEEANILMTKNIFNPLDVSKSKVVFLSSVSVYSFKNKNNKEYISIKNKPVPVSPYGKSKLVCEEILQNINAEALHILRLAPVFSENNLKDLGKRVFLPVLKIPFFTKQERFYSLCHLDQIIAKVKELVHEKESSLLIVKDARDYSQQDLLAFFNIDKPKVTVNRNFLKPVFLLLEIFPLKKINNIKEMFHKLFFSTKYTND</sequence>
<dbReference type="RefSeq" id="WP_062701902.1">
    <property type="nucleotide sequence ID" value="NZ_LJOD01000014.1"/>
</dbReference>
<evidence type="ECO:0000256" key="5">
    <source>
        <dbReference type="ARBA" id="ARBA00033067"/>
    </source>
</evidence>
<dbReference type="AlphaFoldDB" id="A0A0N0ZSW5"/>
<organism evidence="7 8">
    <name type="scientific">Chryseobacterium indologenes</name>
    <name type="common">Flavobacterium indologenes</name>
    <dbReference type="NCBI Taxonomy" id="253"/>
    <lineage>
        <taxon>Bacteria</taxon>
        <taxon>Pseudomonadati</taxon>
        <taxon>Bacteroidota</taxon>
        <taxon>Flavobacteriia</taxon>
        <taxon>Flavobacteriales</taxon>
        <taxon>Weeksellaceae</taxon>
        <taxon>Chryseobacterium group</taxon>
        <taxon>Chryseobacterium</taxon>
    </lineage>
</organism>
<evidence type="ECO:0000259" key="6">
    <source>
        <dbReference type="Pfam" id="PF01370"/>
    </source>
</evidence>
<evidence type="ECO:0000313" key="7">
    <source>
        <dbReference type="EMBL" id="KPE49838.1"/>
    </source>
</evidence>
<dbReference type="OrthoDB" id="9811743at2"/>
<comment type="caution">
    <text evidence="7">The sequence shown here is derived from an EMBL/GenBank/DDBJ whole genome shotgun (WGS) entry which is preliminary data.</text>
</comment>
<reference evidence="7 8" key="1">
    <citation type="journal article" date="2015" name="Genom Data">
        <title>Draft genome sequence of a multidrug-resistant Chryseobacterium indologenes isolate from Malaysia.</title>
        <authorList>
            <person name="Yu C.Y."/>
            <person name="Ang G.Y."/>
            <person name="Cheng H.J."/>
            <person name="Cheong Y.M."/>
            <person name="Yin W.F."/>
            <person name="Chan K.G."/>
        </authorList>
    </citation>
    <scope>NUCLEOTIDE SEQUENCE [LARGE SCALE GENOMIC DNA]</scope>
    <source>
        <strain evidence="7 8">CI_885</strain>
    </source>
</reference>
<dbReference type="Pfam" id="PF01370">
    <property type="entry name" value="Epimerase"/>
    <property type="match status" value="1"/>
</dbReference>
<dbReference type="EMBL" id="LJOD01000014">
    <property type="protein sequence ID" value="KPE49838.1"/>
    <property type="molecule type" value="Genomic_DNA"/>
</dbReference>
<evidence type="ECO:0000256" key="1">
    <source>
        <dbReference type="ARBA" id="ARBA00004947"/>
    </source>
</evidence>
<dbReference type="SUPFAM" id="SSF51735">
    <property type="entry name" value="NAD(P)-binding Rossmann-fold domains"/>
    <property type="match status" value="1"/>
</dbReference>
<feature type="domain" description="NAD-dependent epimerase/dehydratase" evidence="6">
    <location>
        <begin position="6"/>
        <end position="170"/>
    </location>
</feature>